<dbReference type="PANTHER" id="PTHR43547:SF2">
    <property type="entry name" value="HYBRID SIGNAL TRANSDUCTION HISTIDINE KINASE C"/>
    <property type="match status" value="1"/>
</dbReference>
<organism evidence="9 10">
    <name type="scientific">Thermoflexus hugenholtzii JAD2</name>
    <dbReference type="NCBI Taxonomy" id="877466"/>
    <lineage>
        <taxon>Bacteria</taxon>
        <taxon>Bacillati</taxon>
        <taxon>Chloroflexota</taxon>
        <taxon>Thermoflexia</taxon>
        <taxon>Thermoflexales</taxon>
        <taxon>Thermoflexaceae</taxon>
        <taxon>Thermoflexus</taxon>
    </lineage>
</organism>
<dbReference type="SUPFAM" id="SSF55874">
    <property type="entry name" value="ATPase domain of HSP90 chaperone/DNA topoisomerase II/histidine kinase"/>
    <property type="match status" value="1"/>
</dbReference>
<dbReference type="SUPFAM" id="SSF55781">
    <property type="entry name" value="GAF domain-like"/>
    <property type="match status" value="3"/>
</dbReference>
<dbReference type="InterPro" id="IPR004358">
    <property type="entry name" value="Sig_transdc_His_kin-like_C"/>
</dbReference>
<evidence type="ECO:0000256" key="7">
    <source>
        <dbReference type="SAM" id="Coils"/>
    </source>
</evidence>
<dbReference type="Gene3D" id="1.10.287.130">
    <property type="match status" value="1"/>
</dbReference>
<dbReference type="InParanoid" id="A0A212RC43"/>
<dbReference type="EC" id="2.7.13.3" evidence="2"/>
<dbReference type="InterPro" id="IPR003661">
    <property type="entry name" value="HisK_dim/P_dom"/>
</dbReference>
<dbReference type="InterPro" id="IPR036097">
    <property type="entry name" value="HisK_dim/P_sf"/>
</dbReference>
<dbReference type="SMART" id="SM00065">
    <property type="entry name" value="GAF"/>
    <property type="match status" value="3"/>
</dbReference>
<dbReference type="InterPro" id="IPR005467">
    <property type="entry name" value="His_kinase_dom"/>
</dbReference>
<dbReference type="CDD" id="cd00082">
    <property type="entry name" value="HisKA"/>
    <property type="match status" value="1"/>
</dbReference>
<dbReference type="SUPFAM" id="SSF47384">
    <property type="entry name" value="Homodimeric domain of signal transducing histidine kinase"/>
    <property type="match status" value="1"/>
</dbReference>
<gene>
    <name evidence="9" type="ORF">SAMN02746019_00010940</name>
</gene>
<keyword evidence="9" id="KW-0407">Ion channel</keyword>
<keyword evidence="5 9" id="KW-0418">Kinase</keyword>
<evidence type="ECO:0000256" key="5">
    <source>
        <dbReference type="ARBA" id="ARBA00022777"/>
    </source>
</evidence>
<feature type="coiled-coil region" evidence="7">
    <location>
        <begin position="697"/>
        <end position="727"/>
    </location>
</feature>
<evidence type="ECO:0000313" key="10">
    <source>
        <dbReference type="Proteomes" id="UP000197025"/>
    </source>
</evidence>
<feature type="domain" description="Histidine kinase" evidence="8">
    <location>
        <begin position="727"/>
        <end position="944"/>
    </location>
</feature>
<dbReference type="InterPro" id="IPR029016">
    <property type="entry name" value="GAF-like_dom_sf"/>
</dbReference>
<dbReference type="PROSITE" id="PS50109">
    <property type="entry name" value="HIS_KIN"/>
    <property type="match status" value="1"/>
</dbReference>
<dbReference type="InterPro" id="IPR003594">
    <property type="entry name" value="HATPase_dom"/>
</dbReference>
<sequence>METFSLHSLWQKAKRGDWIAGLRWEIPGEEQLWEAWIRAAARAGHRLLYFRQDGALSGILQDLPGTTLVDAPQWSPDLRARLLDLLPREGPPTVGLWEDLQGLLSQPDPRAAWEILEALDRLRREAPVIWFTLIRGDPDTLPLFTPPVPLASFIVIPLTLPPDPLLLTLALREEDPRLPPGLYRLVFDPEPRLEFLAHTSVKGLLPLFEILQRQRQQQQTLEQRMRLLAALAEGTRWLPDLPAFLNVLIRELVEHLEVDRGAIALREGPDRLRIVAEHRRIEGPSALGAVIDLTGDPLSARVVQTRQPLVLNKIRDPALFGASAPLLQRLGIRSILIVPIPRGEEVLGHIGLDSVRVERSFSPQEVQLVQTIAEGVAGLIERAQALERQQRLAQLLEALHRILRSALEVQNFEAFLHQVLAQAMEALESPIGVLWAAGRLSARGISSPILASIEDTARKEGLRITETLAVSDHRELPPSALRDALLQAGIRASLSVPIRAGERPIGVLGLASPTPRQWRPEEIALAEAIALEIGHTVERIRFVRHLRLLYRLADALSGFRDLHGVLQPIFDLIRSELMAREVGLYLPVEEDPSTLACRIRSASGSRSVFPARMRRHAIPALEPIFQGQALWFTDPPGAPTLFPARSLALLPLKHEDEILGSLAIAWEKPAVFDVDTQEFLFRVAALLTTGVLNERLWRQLERRARELESLTESLQQALKLREQMIQNVSHELRTPLAILQGYIELMQEEALGPLTSEQREALGVMQERLNGLIRYVELLLTLQEIQAGARSLNILDLRELVREACRAYQSRLDPQRHVLQVHLPDHPVWVMGEGEHLLLTFTELLENAVKFSPTGGTIQVSLAVQGPEALLEVRDEGIGIPAEAISRVFEPFYQVDGGTTRKFGGMGIGLTVIKQVVEAHRGRVEIESAVGQGTRVLLRLPIVIP</sequence>
<keyword evidence="10" id="KW-1185">Reference proteome</keyword>
<dbReference type="SMART" id="SM00388">
    <property type="entry name" value="HisKA"/>
    <property type="match status" value="1"/>
</dbReference>
<dbReference type="Proteomes" id="UP000197025">
    <property type="component" value="Unassembled WGS sequence"/>
</dbReference>
<keyword evidence="3" id="KW-0597">Phosphoprotein</keyword>
<dbReference type="PRINTS" id="PR00344">
    <property type="entry name" value="BCTRLSENSOR"/>
</dbReference>
<dbReference type="FunFam" id="3.30.565.10:FF:000006">
    <property type="entry name" value="Sensor histidine kinase WalK"/>
    <property type="match status" value="1"/>
</dbReference>
<reference evidence="10" key="1">
    <citation type="submission" date="2017-06" db="EMBL/GenBank/DDBJ databases">
        <authorList>
            <person name="Varghese N."/>
            <person name="Submissions S."/>
        </authorList>
    </citation>
    <scope>NUCLEOTIDE SEQUENCE [LARGE SCALE GENOMIC DNA]</scope>
    <source>
        <strain evidence="10">JAD2</strain>
    </source>
</reference>
<keyword evidence="7" id="KW-0175">Coiled coil</keyword>
<keyword evidence="4" id="KW-0808">Transferase</keyword>
<dbReference type="Gene3D" id="3.30.565.10">
    <property type="entry name" value="Histidine kinase-like ATPase, C-terminal domain"/>
    <property type="match status" value="1"/>
</dbReference>
<proteinExistence type="predicted"/>
<dbReference type="AlphaFoldDB" id="A0A212RC43"/>
<evidence type="ECO:0000256" key="1">
    <source>
        <dbReference type="ARBA" id="ARBA00000085"/>
    </source>
</evidence>
<evidence type="ECO:0000256" key="3">
    <source>
        <dbReference type="ARBA" id="ARBA00022553"/>
    </source>
</evidence>
<keyword evidence="9" id="KW-0406">Ion transport</keyword>
<keyword evidence="6" id="KW-0902">Two-component regulatory system</keyword>
<dbReference type="PANTHER" id="PTHR43547">
    <property type="entry name" value="TWO-COMPONENT HISTIDINE KINASE"/>
    <property type="match status" value="1"/>
</dbReference>
<evidence type="ECO:0000256" key="6">
    <source>
        <dbReference type="ARBA" id="ARBA00023012"/>
    </source>
</evidence>
<dbReference type="InterPro" id="IPR036890">
    <property type="entry name" value="HATPase_C_sf"/>
</dbReference>
<evidence type="ECO:0000256" key="4">
    <source>
        <dbReference type="ARBA" id="ARBA00022679"/>
    </source>
</evidence>
<dbReference type="Pfam" id="PF00512">
    <property type="entry name" value="HisKA"/>
    <property type="match status" value="1"/>
</dbReference>
<dbReference type="SMART" id="SM00387">
    <property type="entry name" value="HATPase_c"/>
    <property type="match status" value="1"/>
</dbReference>
<protein>
    <recommendedName>
        <fullName evidence="2">histidine kinase</fullName>
        <ecNumber evidence="2">2.7.13.3</ecNumber>
    </recommendedName>
</protein>
<keyword evidence="9" id="KW-0813">Transport</keyword>
<dbReference type="Gene3D" id="3.30.450.40">
    <property type="match status" value="3"/>
</dbReference>
<dbReference type="GO" id="GO:0000155">
    <property type="term" value="F:phosphorelay sensor kinase activity"/>
    <property type="evidence" value="ECO:0007669"/>
    <property type="project" value="InterPro"/>
</dbReference>
<comment type="catalytic activity">
    <reaction evidence="1">
        <text>ATP + protein L-histidine = ADP + protein N-phospho-L-histidine.</text>
        <dbReference type="EC" id="2.7.13.3"/>
    </reaction>
</comment>
<evidence type="ECO:0000313" key="9">
    <source>
        <dbReference type="EMBL" id="SNB69799.1"/>
    </source>
</evidence>
<dbReference type="InterPro" id="IPR003018">
    <property type="entry name" value="GAF"/>
</dbReference>
<dbReference type="Pfam" id="PF02518">
    <property type="entry name" value="HATPase_c"/>
    <property type="match status" value="1"/>
</dbReference>
<accession>A0A212RC43</accession>
<name>A0A212RC43_9CHLR</name>
<evidence type="ECO:0000256" key="2">
    <source>
        <dbReference type="ARBA" id="ARBA00012438"/>
    </source>
</evidence>
<dbReference type="Pfam" id="PF01590">
    <property type="entry name" value="GAF"/>
    <property type="match status" value="3"/>
</dbReference>
<dbReference type="GO" id="GO:0034220">
    <property type="term" value="P:monoatomic ion transmembrane transport"/>
    <property type="evidence" value="ECO:0007669"/>
    <property type="project" value="UniProtKB-KW"/>
</dbReference>
<dbReference type="EMBL" id="FYEK01000044">
    <property type="protein sequence ID" value="SNB69799.1"/>
    <property type="molecule type" value="Genomic_DNA"/>
</dbReference>
<evidence type="ECO:0000259" key="8">
    <source>
        <dbReference type="PROSITE" id="PS50109"/>
    </source>
</evidence>